<dbReference type="Proteomes" id="UP000225972">
    <property type="component" value="Unassembled WGS sequence"/>
</dbReference>
<sequence length="58" mass="6637">MRNPEEELAFAKSMEAQYELIKVAFESGNEETFDQAILEVEQARSSLKKGILDMIQDD</sequence>
<dbReference type="EMBL" id="FXXP01000009">
    <property type="protein sequence ID" value="SMX30606.1"/>
    <property type="molecule type" value="Genomic_DNA"/>
</dbReference>
<protein>
    <submittedName>
        <fullName evidence="1">Uncharacterized protein</fullName>
    </submittedName>
</protein>
<dbReference type="AlphaFoldDB" id="A0A238JLD9"/>
<accession>A0A238JLD9</accession>
<keyword evidence="2" id="KW-1185">Reference proteome</keyword>
<gene>
    <name evidence="1" type="ORF">TRP8649_04750</name>
</gene>
<reference evidence="2" key="1">
    <citation type="submission" date="2017-05" db="EMBL/GenBank/DDBJ databases">
        <authorList>
            <person name="Rodrigo-Torres L."/>
            <person name="Arahal R. D."/>
            <person name="Lucena T."/>
        </authorList>
    </citation>
    <scope>NUCLEOTIDE SEQUENCE [LARGE SCALE GENOMIC DNA]</scope>
    <source>
        <strain evidence="2">CECT 8649</strain>
    </source>
</reference>
<evidence type="ECO:0000313" key="1">
    <source>
        <dbReference type="EMBL" id="SMX30606.1"/>
    </source>
</evidence>
<dbReference type="RefSeq" id="WP_166652840.1">
    <property type="nucleotide sequence ID" value="NZ_FXXP01000009.1"/>
</dbReference>
<proteinExistence type="predicted"/>
<name>A0A238JLD9_9RHOB</name>
<evidence type="ECO:0000313" key="2">
    <source>
        <dbReference type="Proteomes" id="UP000225972"/>
    </source>
</evidence>
<organism evidence="1 2">
    <name type="scientific">Pelagimonas phthalicica</name>
    <dbReference type="NCBI Taxonomy" id="1037362"/>
    <lineage>
        <taxon>Bacteria</taxon>
        <taxon>Pseudomonadati</taxon>
        <taxon>Pseudomonadota</taxon>
        <taxon>Alphaproteobacteria</taxon>
        <taxon>Rhodobacterales</taxon>
        <taxon>Roseobacteraceae</taxon>
        <taxon>Pelagimonas</taxon>
    </lineage>
</organism>